<organism evidence="12 13">
    <name type="scientific">Mesoflavibacter zeaxanthinifaciens subsp. sabulilitoris</name>
    <dbReference type="NCBI Taxonomy" id="1520893"/>
    <lineage>
        <taxon>Bacteria</taxon>
        <taxon>Pseudomonadati</taxon>
        <taxon>Bacteroidota</taxon>
        <taxon>Flavobacteriia</taxon>
        <taxon>Flavobacteriales</taxon>
        <taxon>Flavobacteriaceae</taxon>
        <taxon>Mesoflavibacter</taxon>
    </lineage>
</organism>
<dbReference type="PANTHER" id="PTHR34182:SF1">
    <property type="entry name" value="PROTEIN-EXPORT MEMBRANE PROTEIN SECG"/>
    <property type="match status" value="1"/>
</dbReference>
<dbReference type="RefSeq" id="WP_106676535.1">
    <property type="nucleotide sequence ID" value="NZ_JACHWV010000006.1"/>
</dbReference>
<keyword evidence="4 10" id="KW-1003">Cell membrane</keyword>
<evidence type="ECO:0000256" key="10">
    <source>
        <dbReference type="RuleBase" id="RU365087"/>
    </source>
</evidence>
<evidence type="ECO:0000256" key="8">
    <source>
        <dbReference type="ARBA" id="ARBA00023010"/>
    </source>
</evidence>
<dbReference type="Proteomes" id="UP000238430">
    <property type="component" value="Unassembled WGS sequence"/>
</dbReference>
<dbReference type="PRINTS" id="PR01651">
    <property type="entry name" value="SECGEXPORT"/>
</dbReference>
<keyword evidence="13" id="KW-1185">Reference proteome</keyword>
<feature type="transmembrane region" description="Helical" evidence="10">
    <location>
        <begin position="5"/>
        <end position="24"/>
    </location>
</feature>
<dbReference type="GO" id="GO:0005886">
    <property type="term" value="C:plasma membrane"/>
    <property type="evidence" value="ECO:0007669"/>
    <property type="project" value="UniProtKB-SubCell"/>
</dbReference>
<keyword evidence="5 10" id="KW-0812">Transmembrane</keyword>
<evidence type="ECO:0000313" key="13">
    <source>
        <dbReference type="Proteomes" id="UP000238430"/>
    </source>
</evidence>
<keyword evidence="3 10" id="KW-0813">Transport</keyword>
<protein>
    <recommendedName>
        <fullName evidence="10">Protein-export membrane protein SecG</fullName>
    </recommendedName>
</protein>
<dbReference type="GO" id="GO:0009306">
    <property type="term" value="P:protein secretion"/>
    <property type="evidence" value="ECO:0007669"/>
    <property type="project" value="UniProtKB-UniRule"/>
</dbReference>
<evidence type="ECO:0000256" key="3">
    <source>
        <dbReference type="ARBA" id="ARBA00022448"/>
    </source>
</evidence>
<dbReference type="NCBIfam" id="TIGR00810">
    <property type="entry name" value="secG"/>
    <property type="match status" value="1"/>
</dbReference>
<dbReference type="AlphaFoldDB" id="A0A2T1NLW0"/>
<reference evidence="12 13" key="1">
    <citation type="submission" date="2018-03" db="EMBL/GenBank/DDBJ databases">
        <title>Mesoflavibacter sp. HG37 and Mesoflavibacter sp. HG96 sp.nov., two marine bacteria isolated from seawater of Western Pacific Ocean.</title>
        <authorList>
            <person name="Cheng H."/>
            <person name="Wu Y.-H."/>
            <person name="Guo L.-L."/>
            <person name="Xu X.-W."/>
        </authorList>
    </citation>
    <scope>NUCLEOTIDE SEQUENCE [LARGE SCALE GENOMIC DNA]</scope>
    <source>
        <strain evidence="12 13">KCTC 42117</strain>
    </source>
</reference>
<dbReference type="PANTHER" id="PTHR34182">
    <property type="entry name" value="PROTEIN-EXPORT MEMBRANE PROTEIN SECG"/>
    <property type="match status" value="1"/>
</dbReference>
<keyword evidence="9 10" id="KW-0472">Membrane</keyword>
<dbReference type="GO" id="GO:0043952">
    <property type="term" value="P:protein transport by the Sec complex"/>
    <property type="evidence" value="ECO:0007669"/>
    <property type="project" value="TreeGrafter"/>
</dbReference>
<evidence type="ECO:0000256" key="9">
    <source>
        <dbReference type="ARBA" id="ARBA00023136"/>
    </source>
</evidence>
<comment type="similarity">
    <text evidence="2 10">Belongs to the SecG family.</text>
</comment>
<evidence type="ECO:0000256" key="1">
    <source>
        <dbReference type="ARBA" id="ARBA00004651"/>
    </source>
</evidence>
<name>A0A2T1NLW0_9FLAO</name>
<evidence type="ECO:0000256" key="4">
    <source>
        <dbReference type="ARBA" id="ARBA00022475"/>
    </source>
</evidence>
<feature type="compositionally biased region" description="Low complexity" evidence="11">
    <location>
        <begin position="104"/>
        <end position="118"/>
    </location>
</feature>
<dbReference type="GO" id="GO:0015450">
    <property type="term" value="F:protein-transporting ATPase activity"/>
    <property type="evidence" value="ECO:0007669"/>
    <property type="project" value="UniProtKB-UniRule"/>
</dbReference>
<gene>
    <name evidence="12" type="ORF">C7H61_01525</name>
</gene>
<evidence type="ECO:0000256" key="7">
    <source>
        <dbReference type="ARBA" id="ARBA00022989"/>
    </source>
</evidence>
<dbReference type="EMBL" id="PXOT01000014">
    <property type="protein sequence ID" value="PSG93881.1"/>
    <property type="molecule type" value="Genomic_DNA"/>
</dbReference>
<dbReference type="InterPro" id="IPR004692">
    <property type="entry name" value="SecG"/>
</dbReference>
<evidence type="ECO:0000256" key="2">
    <source>
        <dbReference type="ARBA" id="ARBA00008445"/>
    </source>
</evidence>
<keyword evidence="6 10" id="KW-0653">Protein transport</keyword>
<evidence type="ECO:0000256" key="11">
    <source>
        <dbReference type="SAM" id="MobiDB-lite"/>
    </source>
</evidence>
<dbReference type="GO" id="GO:0065002">
    <property type="term" value="P:intracellular protein transmembrane transport"/>
    <property type="evidence" value="ECO:0007669"/>
    <property type="project" value="TreeGrafter"/>
</dbReference>
<comment type="subcellular location">
    <subcellularLocation>
        <location evidence="1 10">Cell membrane</location>
        <topology evidence="1 10">Multi-pass membrane protein</topology>
    </subcellularLocation>
</comment>
<keyword evidence="7 10" id="KW-1133">Transmembrane helix</keyword>
<comment type="function">
    <text evidence="10">Involved in protein export. Participates in an early event of protein translocation.</text>
</comment>
<evidence type="ECO:0000256" key="6">
    <source>
        <dbReference type="ARBA" id="ARBA00022927"/>
    </source>
</evidence>
<evidence type="ECO:0000256" key="5">
    <source>
        <dbReference type="ARBA" id="ARBA00022692"/>
    </source>
</evidence>
<keyword evidence="8 10" id="KW-0811">Translocation</keyword>
<evidence type="ECO:0000313" key="12">
    <source>
        <dbReference type="EMBL" id="PSG93881.1"/>
    </source>
</evidence>
<sequence>MNTFLIFLILIIAVAFFLVVVIMVQNPKGGGLSSSFGGGGTQQLGGVKKTTDFLDKSTWTLAIALLVLILTSSLAIPRQGVTSDSKILENDNIELPAPAETPATDNTSTPVDTTTIGQ</sequence>
<comment type="caution">
    <text evidence="12">The sequence shown here is derived from an EMBL/GenBank/DDBJ whole genome shotgun (WGS) entry which is preliminary data.</text>
</comment>
<feature type="region of interest" description="Disordered" evidence="11">
    <location>
        <begin position="92"/>
        <end position="118"/>
    </location>
</feature>
<proteinExistence type="inferred from homology"/>
<feature type="transmembrane region" description="Helical" evidence="10">
    <location>
        <begin position="58"/>
        <end position="76"/>
    </location>
</feature>
<accession>A0A2T1NLW0</accession>
<dbReference type="Pfam" id="PF03840">
    <property type="entry name" value="SecG"/>
    <property type="match status" value="1"/>
</dbReference>